<evidence type="ECO:0000313" key="3">
    <source>
        <dbReference type="Proteomes" id="UP001234178"/>
    </source>
</evidence>
<feature type="compositionally biased region" description="Acidic residues" evidence="1">
    <location>
        <begin position="19"/>
        <end position="28"/>
    </location>
</feature>
<dbReference type="Proteomes" id="UP001234178">
    <property type="component" value="Unassembled WGS sequence"/>
</dbReference>
<name>A0ABQ9YUC7_9CRUS</name>
<accession>A0ABQ9YUC7</accession>
<evidence type="ECO:0000313" key="2">
    <source>
        <dbReference type="EMBL" id="KAK4004023.1"/>
    </source>
</evidence>
<gene>
    <name evidence="2" type="ORF">OUZ56_005766</name>
</gene>
<reference evidence="2 3" key="1">
    <citation type="journal article" date="2023" name="Nucleic Acids Res.">
        <title>The hologenome of Daphnia magna reveals possible DNA methylation and microbiome-mediated evolution of the host genome.</title>
        <authorList>
            <person name="Chaturvedi A."/>
            <person name="Li X."/>
            <person name="Dhandapani V."/>
            <person name="Marshall H."/>
            <person name="Kissane S."/>
            <person name="Cuenca-Cambronero M."/>
            <person name="Asole G."/>
            <person name="Calvet F."/>
            <person name="Ruiz-Romero M."/>
            <person name="Marangio P."/>
            <person name="Guigo R."/>
            <person name="Rago D."/>
            <person name="Mirbahai L."/>
            <person name="Eastwood N."/>
            <person name="Colbourne J.K."/>
            <person name="Zhou J."/>
            <person name="Mallon E."/>
            <person name="Orsini L."/>
        </authorList>
    </citation>
    <scope>NUCLEOTIDE SEQUENCE [LARGE SCALE GENOMIC DNA]</scope>
    <source>
        <strain evidence="2">LRV0_1</strain>
    </source>
</reference>
<protein>
    <submittedName>
        <fullName evidence="2">Uncharacterized protein</fullName>
    </submittedName>
</protein>
<feature type="compositionally biased region" description="Basic residues" evidence="1">
    <location>
        <begin position="1"/>
        <end position="10"/>
    </location>
</feature>
<dbReference type="EMBL" id="JAOYFB010000001">
    <property type="protein sequence ID" value="KAK4004023.1"/>
    <property type="molecule type" value="Genomic_DNA"/>
</dbReference>
<evidence type="ECO:0000256" key="1">
    <source>
        <dbReference type="SAM" id="MobiDB-lite"/>
    </source>
</evidence>
<keyword evidence="3" id="KW-1185">Reference proteome</keyword>
<feature type="region of interest" description="Disordered" evidence="1">
    <location>
        <begin position="1"/>
        <end position="36"/>
    </location>
</feature>
<comment type="caution">
    <text evidence="2">The sequence shown here is derived from an EMBL/GenBank/DDBJ whole genome shotgun (WGS) entry which is preliminary data.</text>
</comment>
<sequence length="104" mass="11704">MVIDWRKRRPTVPQKIEEDPADQSDNEQENNLTISRDAAQATTGVTQYMSENTAGAISYLDLTEDNYDKAITILNGKCNKPGSAKADHYIAITELPRVDRVEDY</sequence>
<proteinExistence type="predicted"/>
<organism evidence="2 3">
    <name type="scientific">Daphnia magna</name>
    <dbReference type="NCBI Taxonomy" id="35525"/>
    <lineage>
        <taxon>Eukaryota</taxon>
        <taxon>Metazoa</taxon>
        <taxon>Ecdysozoa</taxon>
        <taxon>Arthropoda</taxon>
        <taxon>Crustacea</taxon>
        <taxon>Branchiopoda</taxon>
        <taxon>Diplostraca</taxon>
        <taxon>Cladocera</taxon>
        <taxon>Anomopoda</taxon>
        <taxon>Daphniidae</taxon>
        <taxon>Daphnia</taxon>
    </lineage>
</organism>